<accession>A0ABU5F3P3</accession>
<keyword evidence="2" id="KW-1185">Reference proteome</keyword>
<dbReference type="RefSeq" id="WP_320687764.1">
    <property type="nucleotide sequence ID" value="NZ_JAXBLV010000191.1"/>
</dbReference>
<sequence>MDRRRSGFSLIEVLVALAVLAVLIGLLLPAIQRVRAAAARTEELNKIRQIGLAAHAFAADHQGKLPNVEYVEPSLGLSLFDSLGNYLEISTSTSESYNHPRFLQSRYDPTFATPVPETSHADCSYVSNAVVFRAGASLDTTFADGTSSTIAFSQHYAKCGPAACSWSLLGPSCFEYGTNRRIPCDPPHTRRATFADDGYNDVLPLTRGAPPISTGTTPGVTFQVRPLPVDCNFRVLQSFFTDGLLVALGDGSGRLIRPSIDPTVFWGAVTPAGGEIITDW</sequence>
<dbReference type="Gene3D" id="3.30.700.10">
    <property type="entry name" value="Glycoprotein, Type 4 Pilin"/>
    <property type="match status" value="1"/>
</dbReference>
<dbReference type="InterPro" id="IPR012902">
    <property type="entry name" value="N_methyl_site"/>
</dbReference>
<evidence type="ECO:0000313" key="2">
    <source>
        <dbReference type="Proteomes" id="UP001272242"/>
    </source>
</evidence>
<evidence type="ECO:0000313" key="1">
    <source>
        <dbReference type="EMBL" id="MDY3561330.1"/>
    </source>
</evidence>
<dbReference type="SUPFAM" id="SSF54523">
    <property type="entry name" value="Pili subunits"/>
    <property type="match status" value="1"/>
</dbReference>
<dbReference type="InterPro" id="IPR045584">
    <property type="entry name" value="Pilin-like"/>
</dbReference>
<organism evidence="1 2">
    <name type="scientific">Gemmata algarum</name>
    <dbReference type="NCBI Taxonomy" id="2975278"/>
    <lineage>
        <taxon>Bacteria</taxon>
        <taxon>Pseudomonadati</taxon>
        <taxon>Planctomycetota</taxon>
        <taxon>Planctomycetia</taxon>
        <taxon>Gemmatales</taxon>
        <taxon>Gemmataceae</taxon>
        <taxon>Gemmata</taxon>
    </lineage>
</organism>
<dbReference type="EMBL" id="JAXBLV010000191">
    <property type="protein sequence ID" value="MDY3561330.1"/>
    <property type="molecule type" value="Genomic_DNA"/>
</dbReference>
<name>A0ABU5F3P3_9BACT</name>
<dbReference type="PROSITE" id="PS00409">
    <property type="entry name" value="PROKAR_NTER_METHYL"/>
    <property type="match status" value="1"/>
</dbReference>
<comment type="caution">
    <text evidence="1">The sequence shown here is derived from an EMBL/GenBank/DDBJ whole genome shotgun (WGS) entry which is preliminary data.</text>
</comment>
<dbReference type="Pfam" id="PF07963">
    <property type="entry name" value="N_methyl"/>
    <property type="match status" value="1"/>
</dbReference>
<reference evidence="2" key="1">
    <citation type="journal article" date="2023" name="Mar. Drugs">
        <title>Gemmata algarum, a Novel Planctomycete Isolated from an Algal Mat, Displays Antimicrobial Activity.</title>
        <authorList>
            <person name="Kumar G."/>
            <person name="Kallscheuer N."/>
            <person name="Kashif M."/>
            <person name="Ahamad S."/>
            <person name="Jagadeeshwari U."/>
            <person name="Pannikurungottu S."/>
            <person name="Haufschild T."/>
            <person name="Kabuu M."/>
            <person name="Sasikala C."/>
            <person name="Jogler C."/>
            <person name="Ramana C."/>
        </authorList>
    </citation>
    <scope>NUCLEOTIDE SEQUENCE [LARGE SCALE GENOMIC DNA]</scope>
    <source>
        <strain evidence="2">JC673</strain>
    </source>
</reference>
<dbReference type="PANTHER" id="PTHR30093:SF2">
    <property type="entry name" value="TYPE II SECRETION SYSTEM PROTEIN H"/>
    <property type="match status" value="1"/>
</dbReference>
<gene>
    <name evidence="1" type="ORF">R5W23_002607</name>
</gene>
<proteinExistence type="predicted"/>
<dbReference type="PANTHER" id="PTHR30093">
    <property type="entry name" value="GENERAL SECRETION PATHWAY PROTEIN G"/>
    <property type="match status" value="1"/>
</dbReference>
<dbReference type="Proteomes" id="UP001272242">
    <property type="component" value="Unassembled WGS sequence"/>
</dbReference>
<protein>
    <submittedName>
        <fullName evidence="1">DUF1559 domain-containing protein</fullName>
    </submittedName>
</protein>
<dbReference type="NCBIfam" id="TIGR02532">
    <property type="entry name" value="IV_pilin_GFxxxE"/>
    <property type="match status" value="1"/>
</dbReference>